<feature type="transmembrane region" description="Helical" evidence="6">
    <location>
        <begin position="170"/>
        <end position="189"/>
    </location>
</feature>
<keyword evidence="5 6" id="KW-0472">Membrane</keyword>
<organism evidence="7 8">
    <name type="scientific">Polystyrenella longa</name>
    <dbReference type="NCBI Taxonomy" id="2528007"/>
    <lineage>
        <taxon>Bacteria</taxon>
        <taxon>Pseudomonadati</taxon>
        <taxon>Planctomycetota</taxon>
        <taxon>Planctomycetia</taxon>
        <taxon>Planctomycetales</taxon>
        <taxon>Planctomycetaceae</taxon>
        <taxon>Polystyrenella</taxon>
    </lineage>
</organism>
<protein>
    <submittedName>
        <fullName evidence="7">Cobalt transport protein CbiQ</fullName>
    </submittedName>
</protein>
<dbReference type="CDD" id="cd16914">
    <property type="entry name" value="EcfT"/>
    <property type="match status" value="1"/>
</dbReference>
<evidence type="ECO:0000256" key="6">
    <source>
        <dbReference type="SAM" id="Phobius"/>
    </source>
</evidence>
<keyword evidence="3 6" id="KW-0812">Transmembrane</keyword>
<dbReference type="InterPro" id="IPR003339">
    <property type="entry name" value="ABC/ECF_trnsptr_transmembrane"/>
</dbReference>
<comment type="subcellular location">
    <subcellularLocation>
        <location evidence="1">Membrane</location>
        <topology evidence="1">Multi-pass membrane protein</topology>
    </subcellularLocation>
</comment>
<dbReference type="KEGG" id="plon:Pla110_28940"/>
<feature type="transmembrane region" description="Helical" evidence="6">
    <location>
        <begin position="21"/>
        <end position="44"/>
    </location>
</feature>
<keyword evidence="2" id="KW-1003">Cell membrane</keyword>
<reference evidence="7 8" key="1">
    <citation type="submission" date="2019-02" db="EMBL/GenBank/DDBJ databases">
        <title>Deep-cultivation of Planctomycetes and their phenomic and genomic characterization uncovers novel biology.</title>
        <authorList>
            <person name="Wiegand S."/>
            <person name="Jogler M."/>
            <person name="Boedeker C."/>
            <person name="Pinto D."/>
            <person name="Vollmers J."/>
            <person name="Rivas-Marin E."/>
            <person name="Kohn T."/>
            <person name="Peeters S.H."/>
            <person name="Heuer A."/>
            <person name="Rast P."/>
            <person name="Oberbeckmann S."/>
            <person name="Bunk B."/>
            <person name="Jeske O."/>
            <person name="Meyerdierks A."/>
            <person name="Storesund J.E."/>
            <person name="Kallscheuer N."/>
            <person name="Luecker S."/>
            <person name="Lage O.M."/>
            <person name="Pohl T."/>
            <person name="Merkel B.J."/>
            <person name="Hornburger P."/>
            <person name="Mueller R.-W."/>
            <person name="Bruemmer F."/>
            <person name="Labrenz M."/>
            <person name="Spormann A.M."/>
            <person name="Op den Camp H."/>
            <person name="Overmann J."/>
            <person name="Amann R."/>
            <person name="Jetten M.S.M."/>
            <person name="Mascher T."/>
            <person name="Medema M.H."/>
            <person name="Devos D.P."/>
            <person name="Kaster A.-K."/>
            <person name="Ovreas L."/>
            <person name="Rohde M."/>
            <person name="Galperin M.Y."/>
            <person name="Jogler C."/>
        </authorList>
    </citation>
    <scope>NUCLEOTIDE SEQUENCE [LARGE SCALE GENOMIC DNA]</scope>
    <source>
        <strain evidence="7 8">Pla110</strain>
    </source>
</reference>
<feature type="transmembrane region" description="Helical" evidence="6">
    <location>
        <begin position="104"/>
        <end position="125"/>
    </location>
</feature>
<evidence type="ECO:0000313" key="8">
    <source>
        <dbReference type="Proteomes" id="UP000317178"/>
    </source>
</evidence>
<evidence type="ECO:0000256" key="1">
    <source>
        <dbReference type="ARBA" id="ARBA00004141"/>
    </source>
</evidence>
<dbReference type="RefSeq" id="WP_197440200.1">
    <property type="nucleotide sequence ID" value="NZ_CP036281.1"/>
</dbReference>
<name>A0A518CPJ9_9PLAN</name>
<gene>
    <name evidence="7" type="primary">cbiQ</name>
    <name evidence="7" type="ORF">Pla110_28940</name>
</gene>
<keyword evidence="8" id="KW-1185">Reference proteome</keyword>
<dbReference type="Pfam" id="PF02361">
    <property type="entry name" value="CbiQ"/>
    <property type="match status" value="1"/>
</dbReference>
<dbReference type="GO" id="GO:0005886">
    <property type="term" value="C:plasma membrane"/>
    <property type="evidence" value="ECO:0007669"/>
    <property type="project" value="UniProtKB-ARBA"/>
</dbReference>
<evidence type="ECO:0000256" key="2">
    <source>
        <dbReference type="ARBA" id="ARBA00022475"/>
    </source>
</evidence>
<keyword evidence="4 6" id="KW-1133">Transmembrane helix</keyword>
<dbReference type="PANTHER" id="PTHR34857">
    <property type="entry name" value="SLL0384 PROTEIN"/>
    <property type="match status" value="1"/>
</dbReference>
<proteinExistence type="predicted"/>
<sequence>MSDLRFGERARLLPAARHATIKLIIVLLLIVTAVCTPVSWWPLWGAILLIEVGLLIRNPPDSRFWWPRLPVFVLFLGSVALSIPLSQHFEQGWLRAAMIFERGMLAFLATTWLTTVLTPLELIHVLRRWKMPPFLVESLAFMLRYLNLLSTERKTLQQARAARAGKKTGLITAWKTSAYIIATVLVRAFDRAERIYLAMKARGWKGL</sequence>
<evidence type="ECO:0000256" key="4">
    <source>
        <dbReference type="ARBA" id="ARBA00022989"/>
    </source>
</evidence>
<evidence type="ECO:0000313" key="7">
    <source>
        <dbReference type="EMBL" id="QDU81157.1"/>
    </source>
</evidence>
<dbReference type="EMBL" id="CP036281">
    <property type="protein sequence ID" value="QDU81157.1"/>
    <property type="molecule type" value="Genomic_DNA"/>
</dbReference>
<dbReference type="InterPro" id="IPR051611">
    <property type="entry name" value="ECF_transporter_component"/>
</dbReference>
<evidence type="ECO:0000256" key="5">
    <source>
        <dbReference type="ARBA" id="ARBA00023136"/>
    </source>
</evidence>
<accession>A0A518CPJ9</accession>
<dbReference type="AlphaFoldDB" id="A0A518CPJ9"/>
<dbReference type="PANTHER" id="PTHR34857:SF2">
    <property type="entry name" value="SLL0384 PROTEIN"/>
    <property type="match status" value="1"/>
</dbReference>
<feature type="transmembrane region" description="Helical" evidence="6">
    <location>
        <begin position="64"/>
        <end position="83"/>
    </location>
</feature>
<dbReference type="Proteomes" id="UP000317178">
    <property type="component" value="Chromosome"/>
</dbReference>
<evidence type="ECO:0000256" key="3">
    <source>
        <dbReference type="ARBA" id="ARBA00022692"/>
    </source>
</evidence>